<name>A0A9P4NCN2_9PLEO</name>
<evidence type="ECO:0000313" key="2">
    <source>
        <dbReference type="Proteomes" id="UP000800093"/>
    </source>
</evidence>
<accession>A0A9P4NCN2</accession>
<dbReference type="OrthoDB" id="3738063at2759"/>
<keyword evidence="2" id="KW-1185">Reference proteome</keyword>
<dbReference type="AlphaFoldDB" id="A0A9P4NCN2"/>
<dbReference type="Proteomes" id="UP000800093">
    <property type="component" value="Unassembled WGS sequence"/>
</dbReference>
<comment type="caution">
    <text evidence="1">The sequence shown here is derived from an EMBL/GenBank/DDBJ whole genome shotgun (WGS) entry which is preliminary data.</text>
</comment>
<proteinExistence type="predicted"/>
<protein>
    <submittedName>
        <fullName evidence="1">Uncharacterized protein</fullName>
    </submittedName>
</protein>
<sequence>MNLRFDHVAFDTELEDQEVEGGYWQWGTIAYVDIEDVLLAWENTEEKGQAHPLRNFYRDWLKRYWDAYQISDWDHKSLDDIEEIIQKCPDLAASCMRGLMARKEDRRQHCIKAIGEYWVPTVEETITEYVLSRRELGELDFEELHQFRKARYLDVPHRKYSVSLEPPSSNWERV</sequence>
<reference evidence="2" key="1">
    <citation type="journal article" date="2020" name="Stud. Mycol.">
        <title>101 Dothideomycetes genomes: A test case for predicting lifestyles and emergence of pathogens.</title>
        <authorList>
            <person name="Haridas S."/>
            <person name="Albert R."/>
            <person name="Binder M."/>
            <person name="Bloem J."/>
            <person name="LaButti K."/>
            <person name="Salamov A."/>
            <person name="Andreopoulos B."/>
            <person name="Baker S."/>
            <person name="Barry K."/>
            <person name="Bills G."/>
            <person name="Bluhm B."/>
            <person name="Cannon C."/>
            <person name="Castanera R."/>
            <person name="Culley D."/>
            <person name="Daum C."/>
            <person name="Ezra D."/>
            <person name="Gonzalez J."/>
            <person name="Henrissat B."/>
            <person name="Kuo A."/>
            <person name="Liang C."/>
            <person name="Lipzen A."/>
            <person name="Lutzoni F."/>
            <person name="Magnuson J."/>
            <person name="Mondo S."/>
            <person name="Nolan M."/>
            <person name="Ohm R."/>
            <person name="Pangilinan J."/>
            <person name="Park H.-J."/>
            <person name="Ramirez L."/>
            <person name="Alfaro M."/>
            <person name="Sun H."/>
            <person name="Tritt A."/>
            <person name="Yoshinaga Y."/>
            <person name="Zwiers L.-H."/>
            <person name="Turgeon B."/>
            <person name="Goodwin S."/>
            <person name="Spatafora J."/>
            <person name="Crous P."/>
            <person name="Grigoriev I."/>
        </authorList>
    </citation>
    <scope>NUCLEOTIDE SEQUENCE [LARGE SCALE GENOMIC DNA]</scope>
    <source>
        <strain evidence="2">CBS 304.66</strain>
    </source>
</reference>
<organism evidence="1 2">
    <name type="scientific">Lojkania enalia</name>
    <dbReference type="NCBI Taxonomy" id="147567"/>
    <lineage>
        <taxon>Eukaryota</taxon>
        <taxon>Fungi</taxon>
        <taxon>Dikarya</taxon>
        <taxon>Ascomycota</taxon>
        <taxon>Pezizomycotina</taxon>
        <taxon>Dothideomycetes</taxon>
        <taxon>Pleosporomycetidae</taxon>
        <taxon>Pleosporales</taxon>
        <taxon>Pleosporales incertae sedis</taxon>
        <taxon>Lojkania</taxon>
    </lineage>
</organism>
<evidence type="ECO:0000313" key="1">
    <source>
        <dbReference type="EMBL" id="KAF2270794.1"/>
    </source>
</evidence>
<gene>
    <name evidence="1" type="ORF">CC78DRAFT_573145</name>
</gene>
<dbReference type="EMBL" id="ML986578">
    <property type="protein sequence ID" value="KAF2270794.1"/>
    <property type="molecule type" value="Genomic_DNA"/>
</dbReference>